<dbReference type="EMBL" id="PDCR01000010">
    <property type="protein sequence ID" value="PEG54780.1"/>
    <property type="molecule type" value="Genomic_DNA"/>
</dbReference>
<evidence type="ECO:0000313" key="3">
    <source>
        <dbReference type="EMBL" id="PEG54780.1"/>
    </source>
</evidence>
<dbReference type="NCBIfam" id="TIGR03930">
    <property type="entry name" value="WXG100_ESAT6"/>
    <property type="match status" value="1"/>
</dbReference>
<comment type="similarity">
    <text evidence="1">Belongs to the WXG100 family.</text>
</comment>
<dbReference type="AlphaFoldDB" id="A0A1Q4H4U6"/>
<dbReference type="STRING" id="1801.BRW64_26285"/>
<keyword evidence="5" id="KW-1185">Reference proteome</keyword>
<comment type="caution">
    <text evidence="3">The sequence shown here is derived from an EMBL/GenBank/DDBJ whole genome shotgun (WGS) entry which is preliminary data.</text>
</comment>
<dbReference type="OrthoDB" id="4640046at2"/>
<evidence type="ECO:0000313" key="4">
    <source>
        <dbReference type="Proteomes" id="UP000191039"/>
    </source>
</evidence>
<protein>
    <recommendedName>
        <fullName evidence="1">ESAT-6-like protein</fullName>
    </recommendedName>
</protein>
<dbReference type="SUPFAM" id="SSF140453">
    <property type="entry name" value="EsxAB dimer-like"/>
    <property type="match status" value="1"/>
</dbReference>
<sequence>MAMNTDAAVLAKEAANFESISGELKGVIAQVESTGGALAAQMVGQAGTAAQAALMRFHEAAARQVQELNDISANIHTSGTQYTATDDDQAATLSSAMNL</sequence>
<accession>A0A1Q4H4U6</accession>
<evidence type="ECO:0000313" key="2">
    <source>
        <dbReference type="EMBL" id="OPE53517.1"/>
    </source>
</evidence>
<dbReference type="RefSeq" id="WP_073859418.1">
    <property type="nucleotide sequence ID" value="NZ_BAAATC010000015.1"/>
</dbReference>
<evidence type="ECO:0000313" key="5">
    <source>
        <dbReference type="Proteomes" id="UP000220340"/>
    </source>
</evidence>
<gene>
    <name evidence="2" type="ORF">BV510_15110</name>
    <name evidence="3" type="ORF">CRI78_09785</name>
</gene>
<proteinExistence type="inferred from homology"/>
<evidence type="ECO:0000256" key="1">
    <source>
        <dbReference type="RuleBase" id="RU362001"/>
    </source>
</evidence>
<dbReference type="InterPro" id="IPR010310">
    <property type="entry name" value="T7SS_ESAT-6-like"/>
</dbReference>
<dbReference type="InterPro" id="IPR036689">
    <property type="entry name" value="ESAT-6-like_sf"/>
</dbReference>
<dbReference type="Proteomes" id="UP000220340">
    <property type="component" value="Unassembled WGS sequence"/>
</dbReference>
<dbReference type="Proteomes" id="UP000191039">
    <property type="component" value="Unassembled WGS sequence"/>
</dbReference>
<organism evidence="3 5">
    <name type="scientific">Mycolicibacterium diernhoferi</name>
    <dbReference type="NCBI Taxonomy" id="1801"/>
    <lineage>
        <taxon>Bacteria</taxon>
        <taxon>Bacillati</taxon>
        <taxon>Actinomycetota</taxon>
        <taxon>Actinomycetes</taxon>
        <taxon>Mycobacteriales</taxon>
        <taxon>Mycobacteriaceae</taxon>
        <taxon>Mycolicibacterium</taxon>
    </lineage>
</organism>
<reference evidence="3 5" key="2">
    <citation type="submission" date="2017-10" db="EMBL/GenBank/DDBJ databases">
        <title>The new phylogeny of genus Mycobacterium.</title>
        <authorList>
            <person name="Tortoli E."/>
            <person name="Trovato A."/>
            <person name="Cirillo D.M."/>
        </authorList>
    </citation>
    <scope>NUCLEOTIDE SEQUENCE [LARGE SCALE GENOMIC DNA]</scope>
    <source>
        <strain evidence="3 5">IP141170001</strain>
    </source>
</reference>
<dbReference type="EMBL" id="MIJD01000151">
    <property type="protein sequence ID" value="OPE53517.1"/>
    <property type="molecule type" value="Genomic_DNA"/>
</dbReference>
<reference evidence="2 4" key="1">
    <citation type="submission" date="2016-09" db="EMBL/GenBank/DDBJ databases">
        <title>genome sequences of unsequenced Mycobacteria.</title>
        <authorList>
            <person name="Greninger A.L."/>
            <person name="Jerome K.R."/>
            <person name="Mcnair B."/>
            <person name="Wallis C."/>
            <person name="Fang F."/>
        </authorList>
    </citation>
    <scope>NUCLEOTIDE SEQUENCE [LARGE SCALE GENOMIC DNA]</scope>
    <source>
        <strain evidence="2 4">BM1</strain>
    </source>
</reference>
<name>A0A1Q4H4U6_9MYCO</name>
<dbReference type="Gene3D" id="1.10.287.1060">
    <property type="entry name" value="ESAT-6-like"/>
    <property type="match status" value="1"/>
</dbReference>
<dbReference type="Pfam" id="PF06013">
    <property type="entry name" value="WXG100"/>
    <property type="match status" value="1"/>
</dbReference>